<dbReference type="GO" id="GO:0003723">
    <property type="term" value="F:RNA binding"/>
    <property type="evidence" value="ECO:0007669"/>
    <property type="project" value="InterPro"/>
</dbReference>
<protein>
    <recommendedName>
        <fullName evidence="1">Sm domain-containing protein</fullName>
    </recommendedName>
</protein>
<dbReference type="SUPFAM" id="SSF50182">
    <property type="entry name" value="Sm-like ribonucleoproteins"/>
    <property type="match status" value="1"/>
</dbReference>
<dbReference type="GO" id="GO:0031417">
    <property type="term" value="C:NatC complex"/>
    <property type="evidence" value="ECO:0007669"/>
    <property type="project" value="InterPro"/>
</dbReference>
<dbReference type="PROSITE" id="PS52002">
    <property type="entry name" value="SM"/>
    <property type="match status" value="1"/>
</dbReference>
<feature type="domain" description="Sm" evidence="1">
    <location>
        <begin position="5"/>
        <end position="98"/>
    </location>
</feature>
<evidence type="ECO:0000259" key="1">
    <source>
        <dbReference type="PROSITE" id="PS52002"/>
    </source>
</evidence>
<evidence type="ECO:0000313" key="2">
    <source>
        <dbReference type="EMBL" id="KAK0516205.1"/>
    </source>
</evidence>
<reference evidence="2" key="1">
    <citation type="submission" date="2023-03" db="EMBL/GenBank/DDBJ databases">
        <title>Complete genome of Cladonia borealis.</title>
        <authorList>
            <person name="Park H."/>
        </authorList>
    </citation>
    <scope>NUCLEOTIDE SEQUENCE</scope>
    <source>
        <strain evidence="2">ANT050790</strain>
    </source>
</reference>
<evidence type="ECO:0000313" key="3">
    <source>
        <dbReference type="Proteomes" id="UP001166286"/>
    </source>
</evidence>
<dbReference type="Gene3D" id="2.30.30.100">
    <property type="match status" value="1"/>
</dbReference>
<dbReference type="PANTHER" id="PTHR10701">
    <property type="entry name" value="SMALL NUCLEAR RIBONUCLEOPROTEIN-ASSOCIATED PROTEIN B AND N"/>
    <property type="match status" value="1"/>
</dbReference>
<dbReference type="PANTHER" id="PTHR10701:SF5">
    <property type="entry name" value="N-ALPHA-ACETYLTRANSFERASE 38, NATC AUXILIARY SUBUNIT"/>
    <property type="match status" value="1"/>
</dbReference>
<keyword evidence="3" id="KW-1185">Reference proteome</keyword>
<dbReference type="CDD" id="cd06168">
    <property type="entry name" value="LSMD1"/>
    <property type="match status" value="1"/>
</dbReference>
<gene>
    <name evidence="2" type="ORF">JMJ35_000808</name>
</gene>
<dbReference type="SMART" id="SM00651">
    <property type="entry name" value="Sm"/>
    <property type="match status" value="1"/>
</dbReference>
<dbReference type="InterPro" id="IPR001163">
    <property type="entry name" value="Sm_dom_euk/arc"/>
</dbReference>
<dbReference type="AlphaFoldDB" id="A0AA39R7E2"/>
<accession>A0AA39R7E2</accession>
<organism evidence="2 3">
    <name type="scientific">Cladonia borealis</name>
    <dbReference type="NCBI Taxonomy" id="184061"/>
    <lineage>
        <taxon>Eukaryota</taxon>
        <taxon>Fungi</taxon>
        <taxon>Dikarya</taxon>
        <taxon>Ascomycota</taxon>
        <taxon>Pezizomycotina</taxon>
        <taxon>Lecanoromycetes</taxon>
        <taxon>OSLEUM clade</taxon>
        <taxon>Lecanoromycetidae</taxon>
        <taxon>Lecanorales</taxon>
        <taxon>Lecanorineae</taxon>
        <taxon>Cladoniaceae</taxon>
        <taxon>Cladonia</taxon>
    </lineage>
</organism>
<dbReference type="EMBL" id="JAFEKC020000002">
    <property type="protein sequence ID" value="KAK0516205.1"/>
    <property type="molecule type" value="Genomic_DNA"/>
</dbReference>
<comment type="caution">
    <text evidence="2">The sequence shown here is derived from an EMBL/GenBank/DDBJ whole genome shotgun (WGS) entry which is preliminary data.</text>
</comment>
<dbReference type="Pfam" id="PF01423">
    <property type="entry name" value="LSM"/>
    <property type="match status" value="1"/>
</dbReference>
<dbReference type="Proteomes" id="UP001166286">
    <property type="component" value="Unassembled WGS sequence"/>
</dbReference>
<proteinExistence type="predicted"/>
<dbReference type="InterPro" id="IPR050914">
    <property type="entry name" value="snRNP_SmB/NAA38-like"/>
</dbReference>
<dbReference type="InterPro" id="IPR010920">
    <property type="entry name" value="LSM_dom_sf"/>
</dbReference>
<dbReference type="InterPro" id="IPR047575">
    <property type="entry name" value="Sm"/>
</dbReference>
<dbReference type="InterPro" id="IPR034110">
    <property type="entry name" value="LSMD1_Sm"/>
</dbReference>
<sequence length="98" mass="11098">MDNTKATEYLELLLNKKLRVHTNDRRMFIGDFKCTDNECNVILSQSYEYRPPTESAIKAATEACHDPGATVKLDMTSRFLGLIVVPGQHITKIEVEDP</sequence>
<name>A0AA39R7E2_9LECA</name>